<dbReference type="Gene3D" id="3.30.70.270">
    <property type="match status" value="1"/>
</dbReference>
<dbReference type="Gene3D" id="2.40.70.10">
    <property type="entry name" value="Acid Proteases"/>
    <property type="match status" value="1"/>
</dbReference>
<dbReference type="PROSITE" id="PS50878">
    <property type="entry name" value="RT_POL"/>
    <property type="match status" value="1"/>
</dbReference>
<keyword evidence="1" id="KW-0863">Zinc-finger</keyword>
<evidence type="ECO:0000259" key="4">
    <source>
        <dbReference type="PROSITE" id="PS50878"/>
    </source>
</evidence>
<dbReference type="PANTHER" id="PTHR35046:SF9">
    <property type="entry name" value="RNA-DIRECTED DNA POLYMERASE"/>
    <property type="match status" value="1"/>
</dbReference>
<dbReference type="CDD" id="cd00303">
    <property type="entry name" value="retropepsin_like"/>
    <property type="match status" value="1"/>
</dbReference>
<feature type="compositionally biased region" description="Polar residues" evidence="2">
    <location>
        <begin position="111"/>
        <end position="120"/>
    </location>
</feature>
<gene>
    <name evidence="6" type="primary">LOC104728640</name>
</gene>
<dbReference type="RefSeq" id="XP_010445897.1">
    <property type="nucleotide sequence ID" value="XM_010447595.1"/>
</dbReference>
<dbReference type="InterPro" id="IPR005162">
    <property type="entry name" value="Retrotrans_gag_dom"/>
</dbReference>
<dbReference type="PANTHER" id="PTHR35046">
    <property type="entry name" value="ZINC KNUCKLE (CCHC-TYPE) FAMILY PROTEIN"/>
    <property type="match status" value="1"/>
</dbReference>
<organism evidence="5 6">
    <name type="scientific">Camelina sativa</name>
    <name type="common">False flax</name>
    <name type="synonym">Myagrum sativum</name>
    <dbReference type="NCBI Taxonomy" id="90675"/>
    <lineage>
        <taxon>Eukaryota</taxon>
        <taxon>Viridiplantae</taxon>
        <taxon>Streptophyta</taxon>
        <taxon>Embryophyta</taxon>
        <taxon>Tracheophyta</taxon>
        <taxon>Spermatophyta</taxon>
        <taxon>Magnoliopsida</taxon>
        <taxon>eudicotyledons</taxon>
        <taxon>Gunneridae</taxon>
        <taxon>Pentapetalae</taxon>
        <taxon>rosids</taxon>
        <taxon>malvids</taxon>
        <taxon>Brassicales</taxon>
        <taxon>Brassicaceae</taxon>
        <taxon>Camelineae</taxon>
        <taxon>Camelina</taxon>
    </lineage>
</organism>
<dbReference type="InterPro" id="IPR021109">
    <property type="entry name" value="Peptidase_aspartic_dom_sf"/>
</dbReference>
<reference evidence="6" key="2">
    <citation type="submission" date="2025-08" db="UniProtKB">
        <authorList>
            <consortium name="RefSeq"/>
        </authorList>
    </citation>
    <scope>IDENTIFICATION</scope>
    <source>
        <tissue evidence="6">Leaf</tissue>
    </source>
</reference>
<evidence type="ECO:0000313" key="5">
    <source>
        <dbReference type="Proteomes" id="UP000694864"/>
    </source>
</evidence>
<dbReference type="InterPro" id="IPR000477">
    <property type="entry name" value="RT_dom"/>
</dbReference>
<feature type="region of interest" description="Disordered" evidence="2">
    <location>
        <begin position="93"/>
        <end position="121"/>
    </location>
</feature>
<dbReference type="SUPFAM" id="SSF57756">
    <property type="entry name" value="Retrovirus zinc finger-like domains"/>
    <property type="match status" value="1"/>
</dbReference>
<evidence type="ECO:0000313" key="6">
    <source>
        <dbReference type="RefSeq" id="XP_010445897.1"/>
    </source>
</evidence>
<sequence>MRKRFVPVHYHKDLHQKLRHLLQGTKSMEDYFQEMESLMIKADVDETLEATMARFLAGLNRDIQDKMELQEYEGLEEMLHKAVLIEQQNKRKGFSKPSFAPKSSYQDKGKSPTPSTSVFKTNAPARFDKGKAVETNNWARDIRCLKCQGLGHYANKCPNQKVMILLDNDEVESEDEKEKEEDLGPIFDEEEEQFEYPTQGTLLVTRRSLSVQPKSNDREQRENLFHTRCLVQDKVCSLIIDGGSCTNVSSDSLVRKLGLETRPHPRPFKLEWLNEMGEQYVREQVTVPLTIGRYEDEILCNVLPMDASHILLGRPWQKKITLVPLTPLEVHQDQVQLKNSRDKEIKPAKPEVSPKNSNFFVKESQEFLDIFPKENPDSLPPIRGIEHQIDFIPGASLPNRSAYRTNSLETKGLQKQIGELLEKGYIRESLSSFYVPVLLVPKKDDSWHMCVDCRDINNITVKYHHPIPRPYDMLDELHGSCIFSKIDLKSGYHQILMKEGDEWKTGFKIKHGLYEWLVIPFGLTNAPNTFMRLMNHVLRKFIGIFVVVYFDNILVYNKNLDEHDQHLKAVLTILREEKLFANLKKCTFCTDNLVFLGFVVSADGIKVDEEKVKAIRDVGFKCEIKRKINDSVYQLDLQDDPDLRLNPFQKEGDDVIMDGAKEDELVADLELEEYVAEIEPEELVPEDAMLIVGAKRT</sequence>
<feature type="domain" description="CCHC-type" evidence="3">
    <location>
        <begin position="143"/>
        <end position="159"/>
    </location>
</feature>
<evidence type="ECO:0000256" key="1">
    <source>
        <dbReference type="PROSITE-ProRule" id="PRU00047"/>
    </source>
</evidence>
<keyword evidence="5" id="KW-1185">Reference proteome</keyword>
<dbReference type="InterPro" id="IPR043502">
    <property type="entry name" value="DNA/RNA_pol_sf"/>
</dbReference>
<evidence type="ECO:0000259" key="3">
    <source>
        <dbReference type="PROSITE" id="PS50158"/>
    </source>
</evidence>
<dbReference type="CDD" id="cd01647">
    <property type="entry name" value="RT_LTR"/>
    <property type="match status" value="1"/>
</dbReference>
<dbReference type="InterPro" id="IPR001878">
    <property type="entry name" value="Znf_CCHC"/>
</dbReference>
<feature type="domain" description="Reverse transcriptase" evidence="4">
    <location>
        <begin position="421"/>
        <end position="600"/>
    </location>
</feature>
<dbReference type="InterPro" id="IPR036875">
    <property type="entry name" value="Znf_CCHC_sf"/>
</dbReference>
<keyword evidence="1" id="KW-0862">Zinc</keyword>
<dbReference type="PROSITE" id="PS50158">
    <property type="entry name" value="ZF_CCHC"/>
    <property type="match status" value="1"/>
</dbReference>
<dbReference type="Proteomes" id="UP000694864">
    <property type="component" value="Chromosome 11"/>
</dbReference>
<accession>A0ABM0UT45</accession>
<reference evidence="5" key="1">
    <citation type="journal article" date="2014" name="Nat. Commun.">
        <title>The emerging biofuel crop Camelina sativa retains a highly undifferentiated hexaploid genome structure.</title>
        <authorList>
            <person name="Kagale S."/>
            <person name="Koh C."/>
            <person name="Nixon J."/>
            <person name="Bollina V."/>
            <person name="Clarke W.E."/>
            <person name="Tuteja R."/>
            <person name="Spillane C."/>
            <person name="Robinson S.J."/>
            <person name="Links M.G."/>
            <person name="Clarke C."/>
            <person name="Higgins E.E."/>
            <person name="Huebert T."/>
            <person name="Sharpe A.G."/>
            <person name="Parkin I.A."/>
        </authorList>
    </citation>
    <scope>NUCLEOTIDE SEQUENCE [LARGE SCALE GENOMIC DNA]</scope>
    <source>
        <strain evidence="5">cv. DH55</strain>
    </source>
</reference>
<evidence type="ECO:0000256" key="2">
    <source>
        <dbReference type="SAM" id="MobiDB-lite"/>
    </source>
</evidence>
<proteinExistence type="predicted"/>
<dbReference type="Pfam" id="PF03732">
    <property type="entry name" value="Retrotrans_gag"/>
    <property type="match status" value="1"/>
</dbReference>
<dbReference type="InterPro" id="IPR043128">
    <property type="entry name" value="Rev_trsase/Diguanyl_cyclase"/>
</dbReference>
<dbReference type="Pfam" id="PF00078">
    <property type="entry name" value="RVT_1"/>
    <property type="match status" value="1"/>
</dbReference>
<keyword evidence="1" id="KW-0479">Metal-binding</keyword>
<protein>
    <submittedName>
        <fullName evidence="6">Uncharacterized protein LOC104728640</fullName>
    </submittedName>
</protein>
<dbReference type="GeneID" id="104728640"/>
<dbReference type="SUPFAM" id="SSF56672">
    <property type="entry name" value="DNA/RNA polymerases"/>
    <property type="match status" value="1"/>
</dbReference>
<dbReference type="Gene3D" id="3.10.10.10">
    <property type="entry name" value="HIV Type 1 Reverse Transcriptase, subunit A, domain 1"/>
    <property type="match status" value="1"/>
</dbReference>
<name>A0ABM0UT45_CAMSA</name>